<dbReference type="CDD" id="cd23820">
    <property type="entry name" value="RWD_RNF14"/>
    <property type="match status" value="1"/>
</dbReference>
<dbReference type="InterPro" id="IPR017907">
    <property type="entry name" value="Znf_RING_CS"/>
</dbReference>
<feature type="domain" description="RING-type" evidence="12">
    <location>
        <begin position="176"/>
        <end position="412"/>
    </location>
</feature>
<evidence type="ECO:0000259" key="12">
    <source>
        <dbReference type="PROSITE" id="PS51873"/>
    </source>
</evidence>
<dbReference type="SUPFAM" id="SSF57850">
    <property type="entry name" value="RING/U-box"/>
    <property type="match status" value="2"/>
</dbReference>
<dbReference type="PROSITE" id="PS00518">
    <property type="entry name" value="ZF_RING_1"/>
    <property type="match status" value="1"/>
</dbReference>
<evidence type="ECO:0000259" key="10">
    <source>
        <dbReference type="PROSITE" id="PS50089"/>
    </source>
</evidence>
<evidence type="ECO:0000256" key="6">
    <source>
        <dbReference type="ARBA" id="ARBA00022771"/>
    </source>
</evidence>
<comment type="catalytic activity">
    <reaction evidence="1">
        <text>[E2 ubiquitin-conjugating enzyme]-S-ubiquitinyl-L-cysteine + [acceptor protein]-L-lysine = [E2 ubiquitin-conjugating enzyme]-L-cysteine + [acceptor protein]-N(6)-ubiquitinyl-L-lysine.</text>
        <dbReference type="EC" id="2.3.2.31"/>
    </reaction>
</comment>
<keyword evidence="7" id="KW-0833">Ubl conjugation pathway</keyword>
<reference evidence="13 14" key="1">
    <citation type="submission" date="2023-08" db="EMBL/GenBank/DDBJ databases">
        <title>A Necator americanus chromosomal reference genome.</title>
        <authorList>
            <person name="Ilik V."/>
            <person name="Petrzelkova K.J."/>
            <person name="Pardy F."/>
            <person name="Fuh T."/>
            <person name="Niatou-Singa F.S."/>
            <person name="Gouil Q."/>
            <person name="Baker L."/>
            <person name="Ritchie M.E."/>
            <person name="Jex A.R."/>
            <person name="Gazzola D."/>
            <person name="Li H."/>
            <person name="Toshio Fujiwara R."/>
            <person name="Zhan B."/>
            <person name="Aroian R.V."/>
            <person name="Pafco B."/>
            <person name="Schwarz E.M."/>
        </authorList>
    </citation>
    <scope>NUCLEOTIDE SEQUENCE [LARGE SCALE GENOMIC DNA]</scope>
    <source>
        <strain evidence="13 14">Aroian</strain>
        <tissue evidence="13">Whole animal</tissue>
    </source>
</reference>
<dbReference type="EMBL" id="JAVFWL010000002">
    <property type="protein sequence ID" value="KAK6734912.1"/>
    <property type="molecule type" value="Genomic_DNA"/>
</dbReference>
<dbReference type="PANTHER" id="PTHR11685">
    <property type="entry name" value="RBR FAMILY RING FINGER AND IBR DOMAIN-CONTAINING"/>
    <property type="match status" value="1"/>
</dbReference>
<dbReference type="InterPro" id="IPR044066">
    <property type="entry name" value="TRIAD_supradom"/>
</dbReference>
<dbReference type="Gene3D" id="3.30.40.10">
    <property type="entry name" value="Zinc/RING finger domain, C3HC4 (zinc finger)"/>
    <property type="match status" value="1"/>
</dbReference>
<dbReference type="InterPro" id="IPR016135">
    <property type="entry name" value="UBQ-conjugating_enzyme/RWD"/>
</dbReference>
<dbReference type="InterPro" id="IPR013083">
    <property type="entry name" value="Znf_RING/FYVE/PHD"/>
</dbReference>
<proteinExistence type="predicted"/>
<dbReference type="InterPro" id="IPR001841">
    <property type="entry name" value="Znf_RING"/>
</dbReference>
<protein>
    <recommendedName>
        <fullName evidence="2">RBR-type E3 ubiquitin transferase</fullName>
        <ecNumber evidence="2">2.3.2.31</ecNumber>
    </recommendedName>
</protein>
<organism evidence="13 14">
    <name type="scientific">Necator americanus</name>
    <name type="common">Human hookworm</name>
    <dbReference type="NCBI Taxonomy" id="51031"/>
    <lineage>
        <taxon>Eukaryota</taxon>
        <taxon>Metazoa</taxon>
        <taxon>Ecdysozoa</taxon>
        <taxon>Nematoda</taxon>
        <taxon>Chromadorea</taxon>
        <taxon>Rhabditida</taxon>
        <taxon>Rhabditina</taxon>
        <taxon>Rhabditomorpha</taxon>
        <taxon>Strongyloidea</taxon>
        <taxon>Ancylostomatidae</taxon>
        <taxon>Bunostominae</taxon>
        <taxon>Necator</taxon>
    </lineage>
</organism>
<dbReference type="CDD" id="cd20341">
    <property type="entry name" value="BRcat_RBR_RNF14"/>
    <property type="match status" value="1"/>
</dbReference>
<comment type="caution">
    <text evidence="13">The sequence shown here is derived from an EMBL/GenBank/DDBJ whole genome shotgun (WGS) entry which is preliminary data.</text>
</comment>
<evidence type="ECO:0000256" key="1">
    <source>
        <dbReference type="ARBA" id="ARBA00001798"/>
    </source>
</evidence>
<dbReference type="Pfam" id="PF05773">
    <property type="entry name" value="RWD"/>
    <property type="match status" value="1"/>
</dbReference>
<name>A0ABR1C8S5_NECAM</name>
<evidence type="ECO:0000256" key="5">
    <source>
        <dbReference type="ARBA" id="ARBA00022737"/>
    </source>
</evidence>
<feature type="domain" description="RWD" evidence="11">
    <location>
        <begin position="11"/>
        <end position="132"/>
    </location>
</feature>
<accession>A0ABR1C8S5</accession>
<keyword evidence="14" id="KW-1185">Reference proteome</keyword>
<evidence type="ECO:0000256" key="9">
    <source>
        <dbReference type="PROSITE-ProRule" id="PRU00175"/>
    </source>
</evidence>
<evidence type="ECO:0000313" key="14">
    <source>
        <dbReference type="Proteomes" id="UP001303046"/>
    </source>
</evidence>
<dbReference type="InterPro" id="IPR006575">
    <property type="entry name" value="RWD_dom"/>
</dbReference>
<dbReference type="SMART" id="SM00647">
    <property type="entry name" value="IBR"/>
    <property type="match status" value="1"/>
</dbReference>
<dbReference type="SUPFAM" id="SSF54495">
    <property type="entry name" value="UBC-like"/>
    <property type="match status" value="1"/>
</dbReference>
<dbReference type="PROSITE" id="PS50908">
    <property type="entry name" value="RWD"/>
    <property type="match status" value="1"/>
</dbReference>
<dbReference type="Gene3D" id="3.10.110.10">
    <property type="entry name" value="Ubiquitin Conjugating Enzyme"/>
    <property type="match status" value="1"/>
</dbReference>
<keyword evidence="3" id="KW-0808">Transferase</keyword>
<dbReference type="Pfam" id="PF01485">
    <property type="entry name" value="IBR"/>
    <property type="match status" value="1"/>
</dbReference>
<dbReference type="SMART" id="SM00591">
    <property type="entry name" value="RWD"/>
    <property type="match status" value="1"/>
</dbReference>
<keyword evidence="5" id="KW-0677">Repeat</keyword>
<evidence type="ECO:0000256" key="4">
    <source>
        <dbReference type="ARBA" id="ARBA00022723"/>
    </source>
</evidence>
<evidence type="ECO:0000256" key="8">
    <source>
        <dbReference type="ARBA" id="ARBA00022833"/>
    </source>
</evidence>
<keyword evidence="4" id="KW-0479">Metal-binding</keyword>
<keyword evidence="8" id="KW-0862">Zinc</keyword>
<dbReference type="InterPro" id="IPR031127">
    <property type="entry name" value="E3_UB_ligase_RBR"/>
</dbReference>
<evidence type="ECO:0000313" key="13">
    <source>
        <dbReference type="EMBL" id="KAK6734912.1"/>
    </source>
</evidence>
<keyword evidence="6 9" id="KW-0863">Zinc-finger</keyword>
<dbReference type="Gene3D" id="2.20.25.20">
    <property type="match status" value="1"/>
</dbReference>
<evidence type="ECO:0000256" key="2">
    <source>
        <dbReference type="ARBA" id="ARBA00012251"/>
    </source>
</evidence>
<feature type="domain" description="RING-type" evidence="10">
    <location>
        <begin position="180"/>
        <end position="226"/>
    </location>
</feature>
<gene>
    <name evidence="13" type="primary">Necator_chrII.g6026</name>
    <name evidence="13" type="ORF">RB195_018233</name>
</gene>
<dbReference type="PROSITE" id="PS51873">
    <property type="entry name" value="TRIAD"/>
    <property type="match status" value="1"/>
</dbReference>
<evidence type="ECO:0000256" key="3">
    <source>
        <dbReference type="ARBA" id="ARBA00022679"/>
    </source>
</evidence>
<dbReference type="InterPro" id="IPR002867">
    <property type="entry name" value="IBR_dom"/>
</dbReference>
<evidence type="ECO:0000256" key="7">
    <source>
        <dbReference type="ARBA" id="ARBA00022786"/>
    </source>
</evidence>
<dbReference type="PROSITE" id="PS50089">
    <property type="entry name" value="ZF_RING_2"/>
    <property type="match status" value="1"/>
</dbReference>
<dbReference type="Proteomes" id="UP001303046">
    <property type="component" value="Unassembled WGS sequence"/>
</dbReference>
<evidence type="ECO:0000259" key="11">
    <source>
        <dbReference type="PROSITE" id="PS50908"/>
    </source>
</evidence>
<dbReference type="EC" id="2.3.2.31" evidence="2"/>
<sequence length="482" mass="54585">MSAETREEQLAEVEALKSVYDDSCVVTDYSPCISGRISVELEPLPEHVTVMAISGQGHNSADLTILPPVNLLFRLPEEYPMVSPDLEIECEWMNNTLISTVEQQLDEVCRENLGMGVLYFCCEAVVLIVKEAVRELKVISLDNTPYGRKYNLTGQQLLRRVKDSSERSEYLHFQSCCHDCEICCQNKIGLHCVQFQPCMHIFCKDCVSMFFSERLNNSEVKALGCPAADCHSIASQKIVRSIIGEDEFERYERILLDRALGQMADVVLCPRKTCQNPVMVSERTLNLGTCQMCGFSFCVLCFRAYHGVDGCNFKKIDKERILEEWNSADEKERVLMARKFGGLKNLQVAQDVIDSGPKRHTHDSQWRLRLRLCTYNARTVSTDADLHAVLGAAERIKFHLIALQKTKCRRGDVRQMNDGTLVIRGEKIPSQNVGGVGFVVHPSVVHLVDSREILLPRLAILRLRPPPKIHQYHQLLLTNISS</sequence>